<proteinExistence type="inferred from homology"/>
<evidence type="ECO:0000313" key="8">
    <source>
        <dbReference type="EMBL" id="CAA9241988.1"/>
    </source>
</evidence>
<evidence type="ECO:0000256" key="3">
    <source>
        <dbReference type="ARBA" id="ARBA00023082"/>
    </source>
</evidence>
<name>A0A6J4I5D8_9ACTN</name>
<dbReference type="InterPro" id="IPR007627">
    <property type="entry name" value="RNA_pol_sigma70_r2"/>
</dbReference>
<protein>
    <recommendedName>
        <fullName evidence="9">RNA polymerase sigma factor</fullName>
    </recommendedName>
</protein>
<dbReference type="InterPro" id="IPR013324">
    <property type="entry name" value="RNA_pol_sigma_r3/r4-like"/>
</dbReference>
<dbReference type="SUPFAM" id="SSF88946">
    <property type="entry name" value="Sigma2 domain of RNA polymerase sigma factors"/>
    <property type="match status" value="1"/>
</dbReference>
<dbReference type="InterPro" id="IPR014325">
    <property type="entry name" value="RNA_pol_sigma-E_actinobac"/>
</dbReference>
<keyword evidence="5" id="KW-0804">Transcription</keyword>
<dbReference type="InterPro" id="IPR014284">
    <property type="entry name" value="RNA_pol_sigma-70_dom"/>
</dbReference>
<dbReference type="GO" id="GO:0006352">
    <property type="term" value="P:DNA-templated transcription initiation"/>
    <property type="evidence" value="ECO:0007669"/>
    <property type="project" value="InterPro"/>
</dbReference>
<dbReference type="AlphaFoldDB" id="A0A6J4I5D8"/>
<evidence type="ECO:0000259" key="6">
    <source>
        <dbReference type="Pfam" id="PF04542"/>
    </source>
</evidence>
<keyword evidence="4" id="KW-0238">DNA-binding</keyword>
<dbReference type="NCBIfam" id="TIGR02937">
    <property type="entry name" value="sigma70-ECF"/>
    <property type="match status" value="1"/>
</dbReference>
<dbReference type="Gene3D" id="1.10.10.10">
    <property type="entry name" value="Winged helix-like DNA-binding domain superfamily/Winged helix DNA-binding domain"/>
    <property type="match status" value="1"/>
</dbReference>
<dbReference type="Pfam" id="PF08281">
    <property type="entry name" value="Sigma70_r4_2"/>
    <property type="match status" value="1"/>
</dbReference>
<feature type="domain" description="RNA polymerase sigma factor 70 region 4 type 2" evidence="7">
    <location>
        <begin position="103"/>
        <end position="155"/>
    </location>
</feature>
<dbReference type="PANTHER" id="PTHR43133">
    <property type="entry name" value="RNA POLYMERASE ECF-TYPE SIGMA FACTO"/>
    <property type="match status" value="1"/>
</dbReference>
<keyword evidence="3" id="KW-0731">Sigma factor</keyword>
<feature type="domain" description="RNA polymerase sigma-70 region 2" evidence="6">
    <location>
        <begin position="21"/>
        <end position="84"/>
    </location>
</feature>
<dbReference type="InterPro" id="IPR013325">
    <property type="entry name" value="RNA_pol_sigma_r2"/>
</dbReference>
<dbReference type="CDD" id="cd06171">
    <property type="entry name" value="Sigma70_r4"/>
    <property type="match status" value="1"/>
</dbReference>
<dbReference type="SUPFAM" id="SSF88659">
    <property type="entry name" value="Sigma3 and sigma4 domains of RNA polymerase sigma factors"/>
    <property type="match status" value="1"/>
</dbReference>
<dbReference type="InterPro" id="IPR036388">
    <property type="entry name" value="WH-like_DNA-bd_sf"/>
</dbReference>
<evidence type="ECO:0000259" key="7">
    <source>
        <dbReference type="Pfam" id="PF08281"/>
    </source>
</evidence>
<evidence type="ECO:0000256" key="1">
    <source>
        <dbReference type="ARBA" id="ARBA00010641"/>
    </source>
</evidence>
<reference evidence="8" key="1">
    <citation type="submission" date="2020-02" db="EMBL/GenBank/DDBJ databases">
        <authorList>
            <person name="Meier V. D."/>
        </authorList>
    </citation>
    <scope>NUCLEOTIDE SEQUENCE</scope>
    <source>
        <strain evidence="8">AVDCRST_MAG10</strain>
    </source>
</reference>
<organism evidence="8">
    <name type="scientific">uncultured Acidimicrobiales bacterium</name>
    <dbReference type="NCBI Taxonomy" id="310071"/>
    <lineage>
        <taxon>Bacteria</taxon>
        <taxon>Bacillati</taxon>
        <taxon>Actinomycetota</taxon>
        <taxon>Acidimicrobiia</taxon>
        <taxon>Acidimicrobiales</taxon>
        <taxon>environmental samples</taxon>
    </lineage>
</organism>
<accession>A0A6J4I5D8</accession>
<sequence>MVEEPQPLDGAPDRAEGVAALYRREYVPMVRLAHLITGSNEAAEDVVQEAFVRMYRNWDRSDRPGAYLRTIVVNGCNSWHRRRRMERERAPRPVAEGVDPEARELLDALARLGLRQRTALVLRFYADMSEAEVARALGCRPGTVKSLVHRGLRQLEGMIER</sequence>
<dbReference type="InterPro" id="IPR039425">
    <property type="entry name" value="RNA_pol_sigma-70-like"/>
</dbReference>
<dbReference type="PANTHER" id="PTHR43133:SF50">
    <property type="entry name" value="ECF RNA POLYMERASE SIGMA FACTOR SIGM"/>
    <property type="match status" value="1"/>
</dbReference>
<keyword evidence="2" id="KW-0805">Transcription regulation</keyword>
<comment type="similarity">
    <text evidence="1">Belongs to the sigma-70 factor family. ECF subfamily.</text>
</comment>
<dbReference type="GO" id="GO:0016987">
    <property type="term" value="F:sigma factor activity"/>
    <property type="evidence" value="ECO:0007669"/>
    <property type="project" value="UniProtKB-KW"/>
</dbReference>
<dbReference type="GO" id="GO:0003677">
    <property type="term" value="F:DNA binding"/>
    <property type="evidence" value="ECO:0007669"/>
    <property type="project" value="UniProtKB-KW"/>
</dbReference>
<evidence type="ECO:0000256" key="5">
    <source>
        <dbReference type="ARBA" id="ARBA00023163"/>
    </source>
</evidence>
<dbReference type="Gene3D" id="1.10.1740.10">
    <property type="match status" value="1"/>
</dbReference>
<evidence type="ECO:0008006" key="9">
    <source>
        <dbReference type="Google" id="ProtNLM"/>
    </source>
</evidence>
<evidence type="ECO:0000256" key="4">
    <source>
        <dbReference type="ARBA" id="ARBA00023125"/>
    </source>
</evidence>
<dbReference type="InterPro" id="IPR013249">
    <property type="entry name" value="RNA_pol_sigma70_r4_t2"/>
</dbReference>
<dbReference type="Pfam" id="PF04542">
    <property type="entry name" value="Sigma70_r2"/>
    <property type="match status" value="1"/>
</dbReference>
<evidence type="ECO:0000256" key="2">
    <source>
        <dbReference type="ARBA" id="ARBA00023015"/>
    </source>
</evidence>
<dbReference type="EMBL" id="CADCTB010000109">
    <property type="protein sequence ID" value="CAA9241988.1"/>
    <property type="molecule type" value="Genomic_DNA"/>
</dbReference>
<gene>
    <name evidence="8" type="ORF">AVDCRST_MAG10-1644</name>
</gene>
<dbReference type="NCBIfam" id="TIGR02983">
    <property type="entry name" value="SigE-fam_strep"/>
    <property type="match status" value="1"/>
</dbReference>